<keyword evidence="1" id="KW-1133">Transmembrane helix</keyword>
<reference evidence="2" key="2">
    <citation type="journal article" date="2015" name="Data Brief">
        <title>Shoot transcriptome of the giant reed, Arundo donax.</title>
        <authorList>
            <person name="Barrero R.A."/>
            <person name="Guerrero F.D."/>
            <person name="Moolhuijzen P."/>
            <person name="Goolsby J.A."/>
            <person name="Tidwell J."/>
            <person name="Bellgard S.E."/>
            <person name="Bellgard M.I."/>
        </authorList>
    </citation>
    <scope>NUCLEOTIDE SEQUENCE</scope>
    <source>
        <tissue evidence="2">Shoot tissue taken approximately 20 cm above the soil surface</tissue>
    </source>
</reference>
<proteinExistence type="predicted"/>
<keyword evidence="1" id="KW-0472">Membrane</keyword>
<protein>
    <submittedName>
        <fullName evidence="2">Uncharacterized protein</fullName>
    </submittedName>
</protein>
<sequence>MSTQCINQSVVTFPFAILFYTILKEYTDSTV</sequence>
<reference evidence="2" key="1">
    <citation type="submission" date="2014-09" db="EMBL/GenBank/DDBJ databases">
        <authorList>
            <person name="Magalhaes I.L.F."/>
            <person name="Oliveira U."/>
            <person name="Santos F.R."/>
            <person name="Vidigal T.H.D.A."/>
            <person name="Brescovit A.D."/>
            <person name="Santos A.J."/>
        </authorList>
    </citation>
    <scope>NUCLEOTIDE SEQUENCE</scope>
    <source>
        <tissue evidence="2">Shoot tissue taken approximately 20 cm above the soil surface</tissue>
    </source>
</reference>
<evidence type="ECO:0000256" key="1">
    <source>
        <dbReference type="SAM" id="Phobius"/>
    </source>
</evidence>
<name>A0A0A9HNV7_ARUDO</name>
<organism evidence="2">
    <name type="scientific">Arundo donax</name>
    <name type="common">Giant reed</name>
    <name type="synonym">Donax arundinaceus</name>
    <dbReference type="NCBI Taxonomy" id="35708"/>
    <lineage>
        <taxon>Eukaryota</taxon>
        <taxon>Viridiplantae</taxon>
        <taxon>Streptophyta</taxon>
        <taxon>Embryophyta</taxon>
        <taxon>Tracheophyta</taxon>
        <taxon>Spermatophyta</taxon>
        <taxon>Magnoliopsida</taxon>
        <taxon>Liliopsida</taxon>
        <taxon>Poales</taxon>
        <taxon>Poaceae</taxon>
        <taxon>PACMAD clade</taxon>
        <taxon>Arundinoideae</taxon>
        <taxon>Arundineae</taxon>
        <taxon>Arundo</taxon>
    </lineage>
</organism>
<accession>A0A0A9HNV7</accession>
<dbReference type="AlphaFoldDB" id="A0A0A9HNV7"/>
<dbReference type="EMBL" id="GBRH01161335">
    <property type="protein sequence ID" value="JAE36561.1"/>
    <property type="molecule type" value="Transcribed_RNA"/>
</dbReference>
<feature type="transmembrane region" description="Helical" evidence="1">
    <location>
        <begin position="6"/>
        <end position="23"/>
    </location>
</feature>
<keyword evidence="1" id="KW-0812">Transmembrane</keyword>
<evidence type="ECO:0000313" key="2">
    <source>
        <dbReference type="EMBL" id="JAE36561.1"/>
    </source>
</evidence>